<dbReference type="SMART" id="SM00128">
    <property type="entry name" value="IPPc"/>
    <property type="match status" value="1"/>
</dbReference>
<feature type="compositionally biased region" description="Basic and acidic residues" evidence="1">
    <location>
        <begin position="1243"/>
        <end position="1259"/>
    </location>
</feature>
<feature type="compositionally biased region" description="Polar residues" evidence="1">
    <location>
        <begin position="1010"/>
        <end position="1019"/>
    </location>
</feature>
<evidence type="ECO:0000313" key="3">
    <source>
        <dbReference type="EMBL" id="KAK9703007.1"/>
    </source>
</evidence>
<feature type="compositionally biased region" description="Basic and acidic residues" evidence="1">
    <location>
        <begin position="744"/>
        <end position="774"/>
    </location>
</feature>
<feature type="compositionally biased region" description="Basic and acidic residues" evidence="1">
    <location>
        <begin position="570"/>
        <end position="586"/>
    </location>
</feature>
<protein>
    <submittedName>
        <fullName evidence="3">Inositol-1,4,5-trisphosphate 5-phosphatase 1</fullName>
        <ecNumber evidence="3">3.1.3.36</ecNumber>
    </submittedName>
</protein>
<feature type="compositionally biased region" description="Polar residues" evidence="1">
    <location>
        <begin position="382"/>
        <end position="396"/>
    </location>
</feature>
<evidence type="ECO:0000259" key="2">
    <source>
        <dbReference type="SMART" id="SM00128"/>
    </source>
</evidence>
<feature type="compositionally biased region" description="Basic and acidic residues" evidence="1">
    <location>
        <begin position="938"/>
        <end position="959"/>
    </location>
</feature>
<feature type="compositionally biased region" description="Basic and acidic residues" evidence="1">
    <location>
        <begin position="892"/>
        <end position="908"/>
    </location>
</feature>
<feature type="compositionally biased region" description="Basic and acidic residues" evidence="1">
    <location>
        <begin position="285"/>
        <end position="296"/>
    </location>
</feature>
<feature type="domain" description="Inositol polyphosphate-related phosphatase" evidence="2">
    <location>
        <begin position="1"/>
        <end position="209"/>
    </location>
</feature>
<dbReference type="PANTHER" id="PTHR11200">
    <property type="entry name" value="INOSITOL 5-PHOSPHATASE"/>
    <property type="match status" value="1"/>
</dbReference>
<feature type="compositionally biased region" description="Polar residues" evidence="1">
    <location>
        <begin position="1097"/>
        <end position="1108"/>
    </location>
</feature>
<feature type="compositionally biased region" description="Low complexity" evidence="1">
    <location>
        <begin position="511"/>
        <end position="527"/>
    </location>
</feature>
<accession>A0ABR2VVN2</accession>
<dbReference type="EMBL" id="JASJQH010007676">
    <property type="protein sequence ID" value="KAK9703007.1"/>
    <property type="molecule type" value="Genomic_DNA"/>
</dbReference>
<dbReference type="EC" id="3.1.3.36" evidence="3"/>
<feature type="compositionally biased region" description="Basic and acidic residues" evidence="1">
    <location>
        <begin position="1292"/>
        <end position="1314"/>
    </location>
</feature>
<feature type="region of interest" description="Disordered" evidence="1">
    <location>
        <begin position="382"/>
        <end position="664"/>
    </location>
</feature>
<evidence type="ECO:0000256" key="1">
    <source>
        <dbReference type="SAM" id="MobiDB-lite"/>
    </source>
</evidence>
<sequence>MLIFVRQDNISKIRNIQVSTKKTGLKGMAGNKGGIGIRFDFDDTSICLVTAHLAAGSSNFQERNEDYATITNGIRFAKGRSIDNHDYIIWFGDFNYRINLEYDDVMDCIYNKQLSELLMYDQLNQQIQEGRAFEGFQEGIIAFDPTYKYDNGTDTYDTSEKQRRPAWTDRILYRGKKMSLLKYINSSVIRVSDHKPVMGLFELEIVKVDHKVRDQISHQLYSIKKKEVDLNPRIANVAFKHSQDEKQYKEESLLNISNDETLLASSEEYDLRSGRSRGVAPVSRSTDESRSNHLMDSDNATERSGLLQKPNELKSIRAASSDNVSLLDRDAFLGKPQLIEISPDELETSWIPLKPKSSTPSGYLSPVNIAKSKSDSQLLGQVANPYTSTPTNNSLYSMKYDSPSLTPTQNTEGSFGKSSPPVPVKKSTSTSPKLDRDTLAKPLIPERKFKSPSAFAVMKPLIPERNAKPSGSVGEEGPQKPPLPSRSPSISSKVSSVEPMVPVRRNVSQKTSILSRSSSTSSNNITSEPENLPTLPQRTNSLNESEKNESNSVEENEEHNSTTDTDSEEEISKPETTDSNHLEDFNTTKWKPLIPERSSGTSGASGLSDKENLKKPLPPTRKPRSPLIGSAMLESRNSAQPTTNLRRTRTLNDGNINSSSQSADVTLESSIHGVKSTLKRTPPPIPVRASGTELRRARTISEGNTMRSESVKQPLTDISQTEENVQVTDTIPDISIPKSTLNVENKEELSKSNLEQEKEKVDDKSPNVDEKSTDLTEISPPVSIKDRMAHLPFKGISNPLGTSRTPSESVKVPLELGKKGSTALKSENETLNSSKSISSNHGGITPSSIGSSSVTKLKEQMKNQIVMNPNLNPKPSLGKPSTKSITTGQTHTLEKSNDPPKSSVKDRLAQFSSINSENSEKPKPIIPLRKPRGVNAHLESKDKEGKLMDEKVSKEKTDSVSESSHSIDGPTSPKIISNISKISKRMEGSSTPLVTSSVKTRIAQLPISAKDTNSASIVGSNKPLGKRLTSDSSIKTTTDTTHEKSDNSKVIPQLKKSTSEPLPDGPNVAPSVRNLRAKLVNIPMGPGLVKKPLDLPPSSTKSSPSQDEQSSHNEPMKNINERTAPIPMSSLDMHKKRPHPRKTARKKTIVKPSTDSNTSSTHETKSEAVDTSKSITPNVTEPSVNDEAKKKIASTAERKSQLQSIKIDKVDHSKRTIDHLPRKSPEIVASSSKDLPEKVLTLGERKAKLANKDHSDKKSPTSPTVTKTPRGIRTPIHHDAPSTGDVTSPLGIKERTAKLQSQTEHKPVHGDDKSTLNLRSKGNPMGNIKVTKSVEDKSSESIEEKVPNLKARKSVFETKKPNSPGKLVSKDTIAKPTSKNTEITPSVEEKLPSVRMRKDIFETKDTTNLNTEKSKLAPASKLVSELKGKQINNPVGDKPSSTPAPKDLLTPTKTEEKAPPAAEIDEKNDTANIEEASNDDSKIHGIQARKALLFGEKTSAS</sequence>
<dbReference type="Pfam" id="PF22669">
    <property type="entry name" value="Exo_endo_phos2"/>
    <property type="match status" value="1"/>
</dbReference>
<dbReference type="Gene3D" id="3.60.10.10">
    <property type="entry name" value="Endonuclease/exonuclease/phosphatase"/>
    <property type="match status" value="1"/>
</dbReference>
<feature type="compositionally biased region" description="Low complexity" evidence="1">
    <location>
        <begin position="1030"/>
        <end position="1039"/>
    </location>
</feature>
<feature type="compositionally biased region" description="Basic and acidic residues" evidence="1">
    <location>
        <begin position="1453"/>
        <end position="1469"/>
    </location>
</feature>
<feature type="region of interest" description="Disordered" evidence="1">
    <location>
        <begin position="1006"/>
        <end position="1482"/>
    </location>
</feature>
<feature type="region of interest" description="Disordered" evidence="1">
    <location>
        <begin position="273"/>
        <end position="305"/>
    </location>
</feature>
<dbReference type="InterPro" id="IPR000300">
    <property type="entry name" value="IPPc"/>
</dbReference>
<feature type="compositionally biased region" description="Polar residues" evidence="1">
    <location>
        <begin position="823"/>
        <end position="841"/>
    </location>
</feature>
<feature type="compositionally biased region" description="Polar residues" evidence="1">
    <location>
        <begin position="1171"/>
        <end position="1183"/>
    </location>
</feature>
<feature type="compositionally biased region" description="Polar residues" evidence="1">
    <location>
        <begin position="799"/>
        <end position="808"/>
    </location>
</feature>
<feature type="compositionally biased region" description="Polar residues" evidence="1">
    <location>
        <begin position="1375"/>
        <end position="1384"/>
    </location>
</feature>
<organism evidence="3 4">
    <name type="scientific">Basidiobolus ranarum</name>
    <dbReference type="NCBI Taxonomy" id="34480"/>
    <lineage>
        <taxon>Eukaryota</taxon>
        <taxon>Fungi</taxon>
        <taxon>Fungi incertae sedis</taxon>
        <taxon>Zoopagomycota</taxon>
        <taxon>Entomophthoromycotina</taxon>
        <taxon>Basidiobolomycetes</taxon>
        <taxon>Basidiobolales</taxon>
        <taxon>Basidiobolaceae</taxon>
        <taxon>Basidiobolus</taxon>
    </lineage>
</organism>
<comment type="caution">
    <text evidence="3">The sequence shown here is derived from an EMBL/GenBank/DDBJ whole genome shotgun (WGS) entry which is preliminary data.</text>
</comment>
<feature type="compositionally biased region" description="Basic and acidic residues" evidence="1">
    <location>
        <begin position="433"/>
        <end position="449"/>
    </location>
</feature>
<feature type="compositionally biased region" description="Basic and acidic residues" evidence="1">
    <location>
        <begin position="1186"/>
        <end position="1225"/>
    </location>
</feature>
<dbReference type="Proteomes" id="UP001479436">
    <property type="component" value="Unassembled WGS sequence"/>
</dbReference>
<dbReference type="PANTHER" id="PTHR11200:SF257">
    <property type="entry name" value="PHOSPHOINOSITIDE 5-PHOSPHATASE"/>
    <property type="match status" value="1"/>
</dbReference>
<feature type="compositionally biased region" description="Polar residues" evidence="1">
    <location>
        <begin position="653"/>
        <end position="664"/>
    </location>
</feature>
<feature type="region of interest" description="Disordered" evidence="1">
    <location>
        <begin position="738"/>
        <end position="975"/>
    </location>
</feature>
<feature type="compositionally biased region" description="Basic and acidic residues" evidence="1">
    <location>
        <begin position="1332"/>
        <end position="1347"/>
    </location>
</feature>
<evidence type="ECO:0000313" key="4">
    <source>
        <dbReference type="Proteomes" id="UP001479436"/>
    </source>
</evidence>
<keyword evidence="4" id="KW-1185">Reference proteome</keyword>
<gene>
    <name evidence="3" type="primary">syj1_2</name>
    <name evidence="3" type="ORF">K7432_010961</name>
</gene>
<keyword evidence="3" id="KW-0378">Hydrolase</keyword>
<dbReference type="SUPFAM" id="SSF56219">
    <property type="entry name" value="DNase I-like"/>
    <property type="match status" value="1"/>
</dbReference>
<feature type="compositionally biased region" description="Low complexity" evidence="1">
    <location>
        <begin position="486"/>
        <end position="499"/>
    </location>
</feature>
<feature type="compositionally biased region" description="Polar residues" evidence="1">
    <location>
        <begin position="403"/>
        <end position="413"/>
    </location>
</feature>
<reference evidence="3 4" key="1">
    <citation type="submission" date="2023-04" db="EMBL/GenBank/DDBJ databases">
        <title>Genome of Basidiobolus ranarum AG-B5.</title>
        <authorList>
            <person name="Stajich J.E."/>
            <person name="Carter-House D."/>
            <person name="Gryganskyi A."/>
        </authorList>
    </citation>
    <scope>NUCLEOTIDE SEQUENCE [LARGE SCALE GENOMIC DNA]</scope>
    <source>
        <strain evidence="3 4">AG-B5</strain>
    </source>
</reference>
<feature type="compositionally biased region" description="Low complexity" evidence="1">
    <location>
        <begin position="842"/>
        <end position="853"/>
    </location>
</feature>
<feature type="compositionally biased region" description="Basic residues" evidence="1">
    <location>
        <begin position="1134"/>
        <end position="1149"/>
    </location>
</feature>
<name>A0ABR2VVN2_9FUNG</name>
<feature type="region of interest" description="Disordered" evidence="1">
    <location>
        <begin position="702"/>
        <end position="721"/>
    </location>
</feature>
<proteinExistence type="predicted"/>
<feature type="compositionally biased region" description="Polar residues" evidence="1">
    <location>
        <begin position="1151"/>
        <end position="1161"/>
    </location>
</feature>
<dbReference type="InterPro" id="IPR036691">
    <property type="entry name" value="Endo/exonu/phosph_ase_sf"/>
</dbReference>
<feature type="compositionally biased region" description="Low complexity" evidence="1">
    <location>
        <begin position="1260"/>
        <end position="1269"/>
    </location>
</feature>
<feature type="compositionally biased region" description="Polar residues" evidence="1">
    <location>
        <begin position="862"/>
        <end position="891"/>
    </location>
</feature>
<dbReference type="InterPro" id="IPR046985">
    <property type="entry name" value="IP5"/>
</dbReference>
<dbReference type="GO" id="GO:0004439">
    <property type="term" value="F:phosphatidylinositol-4,5-bisphosphate 5-phosphatase activity"/>
    <property type="evidence" value="ECO:0007669"/>
    <property type="project" value="UniProtKB-EC"/>
</dbReference>
<feature type="compositionally biased region" description="Basic and acidic residues" evidence="1">
    <location>
        <begin position="1387"/>
        <end position="1405"/>
    </location>
</feature>